<organism evidence="1">
    <name type="scientific">gut metagenome</name>
    <dbReference type="NCBI Taxonomy" id="749906"/>
    <lineage>
        <taxon>unclassified sequences</taxon>
        <taxon>metagenomes</taxon>
        <taxon>organismal metagenomes</taxon>
    </lineage>
</organism>
<name>J9GJC5_9ZZZZ</name>
<gene>
    <name evidence="1" type="ORF">EVA_12216</name>
</gene>
<dbReference type="PROSITE" id="PS51257">
    <property type="entry name" value="PROKAR_LIPOPROTEIN"/>
    <property type="match status" value="1"/>
</dbReference>
<comment type="caution">
    <text evidence="1">The sequence shown here is derived from an EMBL/GenBank/DDBJ whole genome shotgun (WGS) entry which is preliminary data.</text>
</comment>
<reference evidence="1" key="1">
    <citation type="journal article" date="2012" name="PLoS ONE">
        <title>Gene sets for utilization of primary and secondary nutrition supplies in the distal gut of endangered iberian lynx.</title>
        <authorList>
            <person name="Alcaide M."/>
            <person name="Messina E."/>
            <person name="Richter M."/>
            <person name="Bargiela R."/>
            <person name="Peplies J."/>
            <person name="Huws S.A."/>
            <person name="Newbold C.J."/>
            <person name="Golyshin P.N."/>
            <person name="Simon M.A."/>
            <person name="Lopez G."/>
            <person name="Yakimov M.M."/>
            <person name="Ferrer M."/>
        </authorList>
    </citation>
    <scope>NUCLEOTIDE SEQUENCE</scope>
</reference>
<protein>
    <submittedName>
        <fullName evidence="1">Peptidase M16 domain-containing protein</fullName>
    </submittedName>
</protein>
<dbReference type="EMBL" id="AMCI01003699">
    <property type="protein sequence ID" value="EJW99679.1"/>
    <property type="molecule type" value="Genomic_DNA"/>
</dbReference>
<proteinExistence type="predicted"/>
<dbReference type="AlphaFoldDB" id="J9GJC5"/>
<sequence>MKKKYVGIALSALLASCQTVPPTPDYAVIASQDVVADSTWNQVAQVLKDKHQASLLTYQKHPSEVLPQLQQLRPRYVAIVEKPEHIGRDYVIALNRMSRQVDSDIYADFLWGIITGYDAAAALKMVNNSTEPLVMKDAVATITELNSAKWFDRYGWIDDHTIGLWGEKTSRTDTVVTHQLPSKKVKIPYTFSHGNTKMVERVMVDPQAEMQTFYDLYEKYNPDLVVTAAHASERNLEMPFSLGNIKPKEGQLYMDFKDNPQFLKESGKRKVYLPIGNCLIANMNNTRESMAAAWMNSANAATMVGYVVTTWHGRNGWGGLKYLVTTPGRYSVAEAFYLNQQDFLHQLNEWDPKFTTLTYPSFEEKEMEQAQQILKDSLGLEEPTHDQIGFFHDRDVLAYYGDPKWNVRLQEIPEENDFTVTMQQQGKRCTLTITTKENFSLARMKGDQFKQEHVLDLPFSYFFPERLNHPRLAAGQDWKVALDENFLLIYNADFEPGKTYTVELEVD</sequence>
<evidence type="ECO:0000313" key="1">
    <source>
        <dbReference type="EMBL" id="EJW99679.1"/>
    </source>
</evidence>
<accession>J9GJC5</accession>